<organism evidence="12 13">
    <name type="scientific">Chitinophaga horti</name>
    <dbReference type="NCBI Taxonomy" id="2920382"/>
    <lineage>
        <taxon>Bacteria</taxon>
        <taxon>Pseudomonadati</taxon>
        <taxon>Bacteroidota</taxon>
        <taxon>Chitinophagia</taxon>
        <taxon>Chitinophagales</taxon>
        <taxon>Chitinophagaceae</taxon>
        <taxon>Chitinophaga</taxon>
    </lineage>
</organism>
<accession>A0ABY6J2K3</accession>
<dbReference type="SUPFAM" id="SSF51366">
    <property type="entry name" value="Ribulose-phoshate binding barrel"/>
    <property type="match status" value="1"/>
</dbReference>
<reference evidence="12" key="1">
    <citation type="submission" date="2022-10" db="EMBL/GenBank/DDBJ databases">
        <title>Chitinophaga sp. nov., isolated from soil.</title>
        <authorList>
            <person name="Jeon C.O."/>
        </authorList>
    </citation>
    <scope>NUCLEOTIDE SEQUENCE</scope>
    <source>
        <strain evidence="12">R8</strain>
    </source>
</reference>
<name>A0ABY6J2K3_9BACT</name>
<comment type="catalytic activity">
    <reaction evidence="10">
        <text>5-[(5-phospho-1-deoxy-D-ribulos-1-ylimino)methylamino]-1-(5-phospho-beta-D-ribosyl)imidazole-4-carboxamide + L-glutamine = D-erythro-1-(imidazol-4-yl)glycerol 3-phosphate + 5-amino-1-(5-phospho-beta-D-ribosyl)imidazole-4-carboxamide + L-glutamate + H(+)</text>
        <dbReference type="Rhea" id="RHEA:24793"/>
        <dbReference type="ChEBI" id="CHEBI:15378"/>
        <dbReference type="ChEBI" id="CHEBI:29985"/>
        <dbReference type="ChEBI" id="CHEBI:58278"/>
        <dbReference type="ChEBI" id="CHEBI:58359"/>
        <dbReference type="ChEBI" id="CHEBI:58475"/>
        <dbReference type="ChEBI" id="CHEBI:58525"/>
        <dbReference type="EC" id="4.3.2.10"/>
    </reaction>
</comment>
<gene>
    <name evidence="12" type="ORF">MKQ68_20280</name>
</gene>
<evidence type="ECO:0000256" key="6">
    <source>
        <dbReference type="ARBA" id="ARBA00023102"/>
    </source>
</evidence>
<dbReference type="RefSeq" id="WP_264280691.1">
    <property type="nucleotide sequence ID" value="NZ_CP107006.1"/>
</dbReference>
<evidence type="ECO:0000256" key="8">
    <source>
        <dbReference type="ARBA" id="ARBA00025475"/>
    </source>
</evidence>
<dbReference type="Pfam" id="PF00977">
    <property type="entry name" value="His_biosynth"/>
    <property type="match status" value="1"/>
</dbReference>
<keyword evidence="6 11" id="KW-0368">Histidine biosynthesis</keyword>
<comment type="function">
    <text evidence="8">IGPS catalyzes the conversion of PRFAR and glutamine to IGP, AICAR and glutamate. The HisF subunit catalyzes the cyclization activity that produces IGP and AICAR from PRFAR using the ammonia provided by the HisH subunit.</text>
</comment>
<dbReference type="InterPro" id="IPR004651">
    <property type="entry name" value="HisF"/>
</dbReference>
<dbReference type="PANTHER" id="PTHR21235:SF2">
    <property type="entry name" value="IMIDAZOLE GLYCEROL PHOSPHATE SYNTHASE HISHF"/>
    <property type="match status" value="1"/>
</dbReference>
<evidence type="ECO:0000256" key="7">
    <source>
        <dbReference type="ARBA" id="ARBA00023239"/>
    </source>
</evidence>
<evidence type="ECO:0000256" key="10">
    <source>
        <dbReference type="ARBA" id="ARBA00047838"/>
    </source>
</evidence>
<dbReference type="CDD" id="cd04731">
    <property type="entry name" value="HisF"/>
    <property type="match status" value="1"/>
</dbReference>
<dbReference type="InterPro" id="IPR011060">
    <property type="entry name" value="RibuloseP-bd_barrel"/>
</dbReference>
<proteinExistence type="inferred from homology"/>
<evidence type="ECO:0000313" key="12">
    <source>
        <dbReference type="EMBL" id="UYQ92424.1"/>
    </source>
</evidence>
<dbReference type="EMBL" id="CP107006">
    <property type="protein sequence ID" value="UYQ92424.1"/>
    <property type="molecule type" value="Genomic_DNA"/>
</dbReference>
<dbReference type="EC" id="4.3.2.10" evidence="4"/>
<evidence type="ECO:0000256" key="1">
    <source>
        <dbReference type="ARBA" id="ARBA00005091"/>
    </source>
</evidence>
<dbReference type="Gene3D" id="3.20.20.70">
    <property type="entry name" value="Aldolase class I"/>
    <property type="match status" value="1"/>
</dbReference>
<protein>
    <recommendedName>
        <fullName evidence="4">imidazole glycerol-phosphate synthase</fullName>
        <ecNumber evidence="4">4.3.2.10</ecNumber>
    </recommendedName>
    <alternativeName>
        <fullName evidence="9">IGP synthase cyclase subunit</fullName>
    </alternativeName>
</protein>
<keyword evidence="7" id="KW-0456">Lyase</keyword>
<comment type="pathway">
    <text evidence="1">Amino-acid biosynthesis; L-histidine biosynthesis; L-histidine from 5-phospho-alpha-D-ribose 1-diphosphate: step 5/9.</text>
</comment>
<evidence type="ECO:0000256" key="4">
    <source>
        <dbReference type="ARBA" id="ARBA00012809"/>
    </source>
</evidence>
<comment type="similarity">
    <text evidence="2 11">Belongs to the HisA/HisF family.</text>
</comment>
<dbReference type="Proteomes" id="UP001162741">
    <property type="component" value="Chromosome"/>
</dbReference>
<keyword evidence="13" id="KW-1185">Reference proteome</keyword>
<evidence type="ECO:0000313" key="13">
    <source>
        <dbReference type="Proteomes" id="UP001162741"/>
    </source>
</evidence>
<comment type="subunit">
    <text evidence="3">Heterodimer of HisH and HisF.</text>
</comment>
<evidence type="ECO:0000256" key="9">
    <source>
        <dbReference type="ARBA" id="ARBA00030264"/>
    </source>
</evidence>
<dbReference type="InterPro" id="IPR050064">
    <property type="entry name" value="IGPS_HisA/HisF"/>
</dbReference>
<evidence type="ECO:0000256" key="3">
    <source>
        <dbReference type="ARBA" id="ARBA00011152"/>
    </source>
</evidence>
<dbReference type="NCBIfam" id="NF038364">
    <property type="entry name" value="AglZ_HisF2_fam"/>
    <property type="match status" value="1"/>
</dbReference>
<evidence type="ECO:0000256" key="2">
    <source>
        <dbReference type="ARBA" id="ARBA00009667"/>
    </source>
</evidence>
<dbReference type="PANTHER" id="PTHR21235">
    <property type="entry name" value="IMIDAZOLE GLYCEROL PHOSPHATE SYNTHASE SUBUNIT HISF/H IGP SYNTHASE SUBUNIT HISF/H"/>
    <property type="match status" value="1"/>
</dbReference>
<keyword evidence="5 11" id="KW-0028">Amino-acid biosynthesis</keyword>
<evidence type="ECO:0000256" key="5">
    <source>
        <dbReference type="ARBA" id="ARBA00022605"/>
    </source>
</evidence>
<dbReference type="InterPro" id="IPR006062">
    <property type="entry name" value="His_biosynth"/>
</dbReference>
<dbReference type="InterPro" id="IPR013785">
    <property type="entry name" value="Aldolase_TIM"/>
</dbReference>
<sequence>MLRARIIPCLLLREGGLVKTQKFDKGSYVGDPINAVKIFNEKEVDELIFLDIDASKKNTDPDWSMLEDLSTECFMPLCYGGGINSLQHIERILRIGIEKVVINHKALESVQLVEQASARFGSSTIVGAIDVKKNMWGKQLVYDHVKGKVTGTDVLAHAKRLEDAGVGEIFLNVVDRDGTYAGYDFDLITRVSEQVSVPLIACGGASTVMDFKKAIKSGASAAAAGSLFVYQGPHRAVLISYPSSSELNEINK</sequence>
<evidence type="ECO:0000256" key="11">
    <source>
        <dbReference type="RuleBase" id="RU003657"/>
    </source>
</evidence>